<name>I5B713_9BACT</name>
<evidence type="ECO:0008006" key="4">
    <source>
        <dbReference type="Google" id="ProtNLM"/>
    </source>
</evidence>
<accession>I5B713</accession>
<dbReference type="RefSeq" id="WP_004075306.1">
    <property type="nucleotide sequence ID" value="NZ_CM001488.1"/>
</dbReference>
<keyword evidence="1" id="KW-0472">Membrane</keyword>
<organism evidence="2 3">
    <name type="scientific">Desulfobacter postgatei 2ac9</name>
    <dbReference type="NCBI Taxonomy" id="879212"/>
    <lineage>
        <taxon>Bacteria</taxon>
        <taxon>Pseudomonadati</taxon>
        <taxon>Thermodesulfobacteriota</taxon>
        <taxon>Desulfobacteria</taxon>
        <taxon>Desulfobacterales</taxon>
        <taxon>Desulfobacteraceae</taxon>
        <taxon>Desulfobacter</taxon>
    </lineage>
</organism>
<reference evidence="2 3" key="2">
    <citation type="submission" date="2012-02" db="EMBL/GenBank/DDBJ databases">
        <title>Improved High-Quality Draft sequence of Desulfobacter postgatei 2ac9.</title>
        <authorList>
            <consortium name="US DOE Joint Genome Institute"/>
            <person name="Lucas S."/>
            <person name="Han J."/>
            <person name="Lapidus A."/>
            <person name="Cheng J.-F."/>
            <person name="Goodwin L."/>
            <person name="Pitluck S."/>
            <person name="Peters L."/>
            <person name="Ovchinnikova G."/>
            <person name="Held B."/>
            <person name="Detter J.C."/>
            <person name="Han C."/>
            <person name="Tapia R."/>
            <person name="Land M."/>
            <person name="Hauser L."/>
            <person name="Kyrpides N."/>
            <person name="Ivanova N."/>
            <person name="Pagani I."/>
            <person name="Orellana R."/>
            <person name="Lovley D."/>
            <person name="Woyke T."/>
        </authorList>
    </citation>
    <scope>NUCLEOTIDE SEQUENCE [LARGE SCALE GENOMIC DNA]</scope>
    <source>
        <strain evidence="2 3">2ac9</strain>
    </source>
</reference>
<sequence length="267" mass="29925">MIPAYLSFRQVKDLDLWRSGVGVVTIFLFTVIFTGPGCVLLGLQSGKQTNTHAEDIINRIQAFNGQISTSKGTGELTLIQGGRKEKYKIIWAAQSPNRVRMTLLMSGHPVETIASTGQWVTFASHTGAHELHSAVSKDPDLDPYINIPLRLSELVSLLLGKVPKRPFDRAWILPEKPNTVFASQSFSSEIQECLTNETGIPTRYRVLDKKMNLILGIWYSQFFKRDNFILPGVITIKDGNQRIMKIALNDIMPNIHIKESVFRLTGS</sequence>
<dbReference type="HOGENOM" id="CLU_1150390_0_0_7"/>
<gene>
    <name evidence="2" type="ORF">DespoDRAFT_03518</name>
</gene>
<dbReference type="Proteomes" id="UP000005778">
    <property type="component" value="Chromosome"/>
</dbReference>
<evidence type="ECO:0000313" key="2">
    <source>
        <dbReference type="EMBL" id="EIM65276.1"/>
    </source>
</evidence>
<keyword evidence="3" id="KW-1185">Reference proteome</keyword>
<evidence type="ECO:0000256" key="1">
    <source>
        <dbReference type="SAM" id="Phobius"/>
    </source>
</evidence>
<dbReference type="STRING" id="879212.DespoDRAFT_03518"/>
<dbReference type="EMBL" id="CM001488">
    <property type="protein sequence ID" value="EIM65276.1"/>
    <property type="molecule type" value="Genomic_DNA"/>
</dbReference>
<keyword evidence="1" id="KW-1133">Transmembrane helix</keyword>
<keyword evidence="1" id="KW-0812">Transmembrane</keyword>
<proteinExistence type="predicted"/>
<dbReference type="eggNOG" id="ENOG5032T9W">
    <property type="taxonomic scope" value="Bacteria"/>
</dbReference>
<dbReference type="AlphaFoldDB" id="I5B713"/>
<reference evidence="2 3" key="1">
    <citation type="submission" date="2011-09" db="EMBL/GenBank/DDBJ databases">
        <authorList>
            <consortium name="US DOE Joint Genome Institute (JGI-PGF)"/>
            <person name="Lucas S."/>
            <person name="Han J."/>
            <person name="Lapidus A."/>
            <person name="Cheng J.-F."/>
            <person name="Goodwin L."/>
            <person name="Pitluck S."/>
            <person name="Peters L."/>
            <person name="Land M.L."/>
            <person name="Hauser L."/>
            <person name="Orellana R."/>
            <person name="Lovley D."/>
            <person name="Woyke T.J."/>
        </authorList>
    </citation>
    <scope>NUCLEOTIDE SEQUENCE [LARGE SCALE GENOMIC DNA]</scope>
    <source>
        <strain evidence="2 3">2ac9</strain>
    </source>
</reference>
<evidence type="ECO:0000313" key="3">
    <source>
        <dbReference type="Proteomes" id="UP000005778"/>
    </source>
</evidence>
<protein>
    <recommendedName>
        <fullName evidence="4">Outer membrane lipoprotein-sorting protein</fullName>
    </recommendedName>
</protein>
<feature type="transmembrane region" description="Helical" evidence="1">
    <location>
        <begin position="20"/>
        <end position="43"/>
    </location>
</feature>